<dbReference type="PROSITE" id="PS51186">
    <property type="entry name" value="GNAT"/>
    <property type="match status" value="1"/>
</dbReference>
<dbReference type="AlphaFoldDB" id="A0A841FH03"/>
<dbReference type="SUPFAM" id="SSF55729">
    <property type="entry name" value="Acyl-CoA N-acyltransferases (Nat)"/>
    <property type="match status" value="1"/>
</dbReference>
<dbReference type="Proteomes" id="UP000548476">
    <property type="component" value="Unassembled WGS sequence"/>
</dbReference>
<organism evidence="2 3">
    <name type="scientific">Phytomonospora endophytica</name>
    <dbReference type="NCBI Taxonomy" id="714109"/>
    <lineage>
        <taxon>Bacteria</taxon>
        <taxon>Bacillati</taxon>
        <taxon>Actinomycetota</taxon>
        <taxon>Actinomycetes</taxon>
        <taxon>Micromonosporales</taxon>
        <taxon>Micromonosporaceae</taxon>
        <taxon>Phytomonospora</taxon>
    </lineage>
</organism>
<dbReference type="EMBL" id="JACHGT010000006">
    <property type="protein sequence ID" value="MBB6035496.1"/>
    <property type="molecule type" value="Genomic_DNA"/>
</dbReference>
<keyword evidence="2" id="KW-0808">Transferase</keyword>
<protein>
    <submittedName>
        <fullName evidence="2">GNAT superfamily N-acetyltransferase</fullName>
    </submittedName>
</protein>
<name>A0A841FH03_9ACTN</name>
<dbReference type="InterPro" id="IPR016181">
    <property type="entry name" value="Acyl_CoA_acyltransferase"/>
</dbReference>
<keyword evidence="3" id="KW-1185">Reference proteome</keyword>
<proteinExistence type="predicted"/>
<evidence type="ECO:0000313" key="3">
    <source>
        <dbReference type="Proteomes" id="UP000548476"/>
    </source>
</evidence>
<dbReference type="Pfam" id="PF00583">
    <property type="entry name" value="Acetyltransf_1"/>
    <property type="match status" value="1"/>
</dbReference>
<reference evidence="2 3" key="1">
    <citation type="submission" date="2020-08" db="EMBL/GenBank/DDBJ databases">
        <title>Genomic Encyclopedia of Type Strains, Phase IV (KMG-IV): sequencing the most valuable type-strain genomes for metagenomic binning, comparative biology and taxonomic classification.</title>
        <authorList>
            <person name="Goeker M."/>
        </authorList>
    </citation>
    <scope>NUCLEOTIDE SEQUENCE [LARGE SCALE GENOMIC DNA]</scope>
    <source>
        <strain evidence="2 3">YIM 65646</strain>
    </source>
</reference>
<gene>
    <name evidence="2" type="ORF">HNR73_003353</name>
</gene>
<evidence type="ECO:0000259" key="1">
    <source>
        <dbReference type="PROSITE" id="PS51186"/>
    </source>
</evidence>
<dbReference type="Gene3D" id="3.40.630.30">
    <property type="match status" value="1"/>
</dbReference>
<comment type="caution">
    <text evidence="2">The sequence shown here is derived from an EMBL/GenBank/DDBJ whole genome shotgun (WGS) entry which is preliminary data.</text>
</comment>
<feature type="domain" description="N-acetyltransferase" evidence="1">
    <location>
        <begin position="8"/>
        <end position="162"/>
    </location>
</feature>
<dbReference type="InterPro" id="IPR000182">
    <property type="entry name" value="GNAT_dom"/>
</dbReference>
<evidence type="ECO:0000313" key="2">
    <source>
        <dbReference type="EMBL" id="MBB6035496.1"/>
    </source>
</evidence>
<dbReference type="GO" id="GO:0016747">
    <property type="term" value="F:acyltransferase activity, transferring groups other than amino-acyl groups"/>
    <property type="evidence" value="ECO:0007669"/>
    <property type="project" value="InterPro"/>
</dbReference>
<dbReference type="RefSeq" id="WP_221330933.1">
    <property type="nucleotide sequence ID" value="NZ_BONT01000002.1"/>
</dbReference>
<sequence length="175" mass="18598">MVDTQAQAVIRGYRPSDHLACRSLWAELVEVHRELYADPKYGGHDPGAAFEGYLTRLDLTGMWVADDAEAGVVGLIGLILDGRAGAVEPVIVASAHRNGGIGKALLGRVASEARKRGLTHLSVAPETRDLPALAALTSAGYTTLSRLTLTLPLGTPKEEPPDGPTLDLLGHELRY</sequence>
<accession>A0A841FH03</accession>
<dbReference type="CDD" id="cd04301">
    <property type="entry name" value="NAT_SF"/>
    <property type="match status" value="1"/>
</dbReference>